<dbReference type="GO" id="GO:0031145">
    <property type="term" value="P:anaphase-promoting complex-dependent catabolic process"/>
    <property type="evidence" value="ECO:0007669"/>
    <property type="project" value="InterPro"/>
</dbReference>
<dbReference type="PhylomeDB" id="T1JM24"/>
<dbReference type="AlphaFoldDB" id="T1JM24"/>
<keyword evidence="9" id="KW-0539">Nucleus</keyword>
<protein>
    <recommendedName>
        <fullName evidence="4">Anaphase-promoting complex subunit CDC26</fullName>
    </recommendedName>
    <alternativeName>
        <fullName evidence="11">Cell division cycle protein 26 homolog</fullName>
    </alternativeName>
</protein>
<keyword evidence="6" id="KW-0498">Mitosis</keyword>
<dbReference type="PANTHER" id="PTHR28579:SF1">
    <property type="entry name" value="ANAPHASE-PROMOTING COMPLEX SUBUNIT CDC26"/>
    <property type="match status" value="1"/>
</dbReference>
<evidence type="ECO:0000256" key="10">
    <source>
        <dbReference type="ARBA" id="ARBA00023306"/>
    </source>
</evidence>
<evidence type="ECO:0000256" key="9">
    <source>
        <dbReference type="ARBA" id="ARBA00023242"/>
    </source>
</evidence>
<evidence type="ECO:0000313" key="12">
    <source>
        <dbReference type="EnsemblMetazoa" id="SMAR014904-PA"/>
    </source>
</evidence>
<dbReference type="EMBL" id="JH431939">
    <property type="status" value="NOT_ANNOTATED_CDS"/>
    <property type="molecule type" value="Genomic_DNA"/>
</dbReference>
<evidence type="ECO:0000256" key="1">
    <source>
        <dbReference type="ARBA" id="ARBA00004123"/>
    </source>
</evidence>
<evidence type="ECO:0000256" key="6">
    <source>
        <dbReference type="ARBA" id="ARBA00022776"/>
    </source>
</evidence>
<evidence type="ECO:0000256" key="8">
    <source>
        <dbReference type="ARBA" id="ARBA00023054"/>
    </source>
</evidence>
<evidence type="ECO:0000256" key="7">
    <source>
        <dbReference type="ARBA" id="ARBA00022786"/>
    </source>
</evidence>
<dbReference type="Pfam" id="PF10471">
    <property type="entry name" value="ANAPC_CDC26"/>
    <property type="match status" value="1"/>
</dbReference>
<proteinExistence type="inferred from homology"/>
<keyword evidence="8" id="KW-0175">Coiled coil</keyword>
<keyword evidence="10" id="KW-0131">Cell cycle</keyword>
<name>T1JM24_STRMM</name>
<evidence type="ECO:0000256" key="3">
    <source>
        <dbReference type="ARBA" id="ARBA00007939"/>
    </source>
</evidence>
<evidence type="ECO:0000256" key="5">
    <source>
        <dbReference type="ARBA" id="ARBA00022618"/>
    </source>
</evidence>
<reference evidence="12" key="2">
    <citation type="submission" date="2015-02" db="UniProtKB">
        <authorList>
            <consortium name="EnsemblMetazoa"/>
        </authorList>
    </citation>
    <scope>IDENTIFICATION</scope>
</reference>
<keyword evidence="7" id="KW-0833">Ubl conjugation pathway</keyword>
<dbReference type="GO" id="GO:0007346">
    <property type="term" value="P:regulation of mitotic cell cycle"/>
    <property type="evidence" value="ECO:0007669"/>
    <property type="project" value="TreeGrafter"/>
</dbReference>
<reference evidence="13" key="1">
    <citation type="submission" date="2011-05" db="EMBL/GenBank/DDBJ databases">
        <authorList>
            <person name="Richards S.R."/>
            <person name="Qu J."/>
            <person name="Jiang H."/>
            <person name="Jhangiani S.N."/>
            <person name="Agravi P."/>
            <person name="Goodspeed R."/>
            <person name="Gross S."/>
            <person name="Mandapat C."/>
            <person name="Jackson L."/>
            <person name="Mathew T."/>
            <person name="Pu L."/>
            <person name="Thornton R."/>
            <person name="Saada N."/>
            <person name="Wilczek-Boney K.B."/>
            <person name="Lee S."/>
            <person name="Kovar C."/>
            <person name="Wu Y."/>
            <person name="Scherer S.E."/>
            <person name="Worley K.C."/>
            <person name="Muzny D.M."/>
            <person name="Gibbs R."/>
        </authorList>
    </citation>
    <scope>NUCLEOTIDE SEQUENCE</scope>
    <source>
        <strain evidence="13">Brora</strain>
    </source>
</reference>
<evidence type="ECO:0000256" key="2">
    <source>
        <dbReference type="ARBA" id="ARBA00004906"/>
    </source>
</evidence>
<dbReference type="Proteomes" id="UP000014500">
    <property type="component" value="Unassembled WGS sequence"/>
</dbReference>
<evidence type="ECO:0000313" key="13">
    <source>
        <dbReference type="Proteomes" id="UP000014500"/>
    </source>
</evidence>
<dbReference type="STRING" id="126957.T1JM24"/>
<accession>T1JM24</accession>
<dbReference type="EnsemblMetazoa" id="SMAR014904-RA">
    <property type="protein sequence ID" value="SMAR014904-PA"/>
    <property type="gene ID" value="SMAR014904"/>
</dbReference>
<organism evidence="12 13">
    <name type="scientific">Strigamia maritima</name>
    <name type="common">European centipede</name>
    <name type="synonym">Geophilus maritimus</name>
    <dbReference type="NCBI Taxonomy" id="126957"/>
    <lineage>
        <taxon>Eukaryota</taxon>
        <taxon>Metazoa</taxon>
        <taxon>Ecdysozoa</taxon>
        <taxon>Arthropoda</taxon>
        <taxon>Myriapoda</taxon>
        <taxon>Chilopoda</taxon>
        <taxon>Pleurostigmophora</taxon>
        <taxon>Geophilomorpha</taxon>
        <taxon>Linotaeniidae</taxon>
        <taxon>Strigamia</taxon>
    </lineage>
</organism>
<comment type="subcellular location">
    <subcellularLocation>
        <location evidence="1">Nucleus</location>
    </subcellularLocation>
</comment>
<dbReference type="HOGENOM" id="CLU_190086_1_0_1"/>
<sequence length="68" mass="8216">MIRRNPTRIELKMDDFREYETKKKEMEGKKLVPKANDLAEMWESVQPKTKQEIINERIGYQPQPRLPN</sequence>
<evidence type="ECO:0000256" key="4">
    <source>
        <dbReference type="ARBA" id="ARBA00018549"/>
    </source>
</evidence>
<keyword evidence="13" id="KW-1185">Reference proteome</keyword>
<comment type="pathway">
    <text evidence="2">Protein modification; protein ubiquitination.</text>
</comment>
<evidence type="ECO:0000256" key="11">
    <source>
        <dbReference type="ARBA" id="ARBA00032907"/>
    </source>
</evidence>
<dbReference type="InterPro" id="IPR018860">
    <property type="entry name" value="APC_suCDC26"/>
</dbReference>
<keyword evidence="5" id="KW-0132">Cell division</keyword>
<dbReference type="eggNOG" id="ENOG502S5GK">
    <property type="taxonomic scope" value="Eukaryota"/>
</dbReference>
<dbReference type="GO" id="GO:0070979">
    <property type="term" value="P:protein K11-linked ubiquitination"/>
    <property type="evidence" value="ECO:0007669"/>
    <property type="project" value="TreeGrafter"/>
</dbReference>
<dbReference type="GO" id="GO:0051301">
    <property type="term" value="P:cell division"/>
    <property type="evidence" value="ECO:0007669"/>
    <property type="project" value="UniProtKB-KW"/>
</dbReference>
<dbReference type="GO" id="GO:0005680">
    <property type="term" value="C:anaphase-promoting complex"/>
    <property type="evidence" value="ECO:0007669"/>
    <property type="project" value="InterPro"/>
</dbReference>
<comment type="similarity">
    <text evidence="3">Belongs to the CDC26 family.</text>
</comment>
<dbReference type="OMA" id="GQMINER"/>
<dbReference type="PANTHER" id="PTHR28579">
    <property type="entry name" value="ANAPHASE-PROMOTING COMPLEX SUBUNIT CDC26"/>
    <property type="match status" value="1"/>
</dbReference>